<dbReference type="AlphaFoldDB" id="A0A315VQY0"/>
<organism evidence="2 3">
    <name type="scientific">Gambusia affinis</name>
    <name type="common">Western mosquitofish</name>
    <name type="synonym">Heterandria affinis</name>
    <dbReference type="NCBI Taxonomy" id="33528"/>
    <lineage>
        <taxon>Eukaryota</taxon>
        <taxon>Metazoa</taxon>
        <taxon>Chordata</taxon>
        <taxon>Craniata</taxon>
        <taxon>Vertebrata</taxon>
        <taxon>Euteleostomi</taxon>
        <taxon>Actinopterygii</taxon>
        <taxon>Neopterygii</taxon>
        <taxon>Teleostei</taxon>
        <taxon>Neoteleostei</taxon>
        <taxon>Acanthomorphata</taxon>
        <taxon>Ovalentaria</taxon>
        <taxon>Atherinomorphae</taxon>
        <taxon>Cyprinodontiformes</taxon>
        <taxon>Poeciliidae</taxon>
        <taxon>Poeciliinae</taxon>
        <taxon>Gambusia</taxon>
    </lineage>
</organism>
<gene>
    <name evidence="2" type="ORF">CCH79_00019888</name>
</gene>
<evidence type="ECO:0000259" key="1">
    <source>
        <dbReference type="Pfam" id="PF24606"/>
    </source>
</evidence>
<keyword evidence="3" id="KW-1185">Reference proteome</keyword>
<dbReference type="Proteomes" id="UP000250572">
    <property type="component" value="Unassembled WGS sequence"/>
</dbReference>
<protein>
    <recommendedName>
        <fullName evidence="1">CEMIP beta-helix domain-containing protein</fullName>
    </recommendedName>
</protein>
<proteinExistence type="predicted"/>
<dbReference type="InterPro" id="IPR052252">
    <property type="entry name" value="CEMIP/CEMIP2"/>
</dbReference>
<dbReference type="PANTHER" id="PTHR15535:SF15">
    <property type="entry name" value="CELL MIGRATION-INDUCING AND HYALURONAN-BINDING PROTEIN"/>
    <property type="match status" value="1"/>
</dbReference>
<feature type="domain" description="CEMIP beta-helix" evidence="1">
    <location>
        <begin position="5"/>
        <end position="76"/>
    </location>
</feature>
<sequence length="124" mass="13921">MVPEVQRGFRAVHISGLELQYMGQQTMGHYPVHFHMNGDVDEKGGYNPPTFVSDLSIHHSFSRCVTIHGSNGLLLMLMISGRFYGTSLFDSNLTVRGQREWSGGQRPGPSKQRMGVRLQFGVLR</sequence>
<name>A0A315VQY0_GAMAF</name>
<reference evidence="2 3" key="1">
    <citation type="journal article" date="2018" name="G3 (Bethesda)">
        <title>A High-Quality Reference Genome for the Invasive Mosquitofish Gambusia affinis Using a Chicago Library.</title>
        <authorList>
            <person name="Hoffberg S.L."/>
            <person name="Troendle N.J."/>
            <person name="Glenn T.C."/>
            <person name="Mahmud O."/>
            <person name="Louha S."/>
            <person name="Chalopin D."/>
            <person name="Bennetzen J.L."/>
            <person name="Mauricio R."/>
        </authorList>
    </citation>
    <scope>NUCLEOTIDE SEQUENCE [LARGE SCALE GENOMIC DNA]</scope>
    <source>
        <strain evidence="2">NE01/NJP1002.9</strain>
        <tissue evidence="2">Muscle</tissue>
    </source>
</reference>
<dbReference type="EMBL" id="NHOQ01001291">
    <property type="protein sequence ID" value="PWA25512.1"/>
    <property type="molecule type" value="Genomic_DNA"/>
</dbReference>
<evidence type="ECO:0000313" key="3">
    <source>
        <dbReference type="Proteomes" id="UP000250572"/>
    </source>
</evidence>
<comment type="caution">
    <text evidence="2">The sequence shown here is derived from an EMBL/GenBank/DDBJ whole genome shotgun (WGS) entry which is preliminary data.</text>
</comment>
<evidence type="ECO:0000313" key="2">
    <source>
        <dbReference type="EMBL" id="PWA25512.1"/>
    </source>
</evidence>
<accession>A0A315VQY0</accession>
<dbReference type="Pfam" id="PF24606">
    <property type="entry name" value="CEMIP_beta-hel"/>
    <property type="match status" value="1"/>
</dbReference>
<dbReference type="PANTHER" id="PTHR15535">
    <property type="entry name" value="TRANSMEMBRANE PROTEIN 2-RELATED"/>
    <property type="match status" value="1"/>
</dbReference>
<dbReference type="InterPro" id="IPR055401">
    <property type="entry name" value="CEMIP_beta-hel_dom"/>
</dbReference>